<dbReference type="PANTHER" id="PTHR46344:SF27">
    <property type="entry name" value="KELCH REPEAT SUPERFAMILY PROTEIN"/>
    <property type="match status" value="1"/>
</dbReference>
<reference evidence="5 6" key="1">
    <citation type="submission" date="2019-02" db="EMBL/GenBank/DDBJ databases">
        <title>Deep-cultivation of Planctomycetes and their phenomic and genomic characterization uncovers novel biology.</title>
        <authorList>
            <person name="Wiegand S."/>
            <person name="Jogler M."/>
            <person name="Boedeker C."/>
            <person name="Pinto D."/>
            <person name="Vollmers J."/>
            <person name="Rivas-Marin E."/>
            <person name="Kohn T."/>
            <person name="Peeters S.H."/>
            <person name="Heuer A."/>
            <person name="Rast P."/>
            <person name="Oberbeckmann S."/>
            <person name="Bunk B."/>
            <person name="Jeske O."/>
            <person name="Meyerdierks A."/>
            <person name="Storesund J.E."/>
            <person name="Kallscheuer N."/>
            <person name="Luecker S."/>
            <person name="Lage O.M."/>
            <person name="Pohl T."/>
            <person name="Merkel B.J."/>
            <person name="Hornburger P."/>
            <person name="Mueller R.-W."/>
            <person name="Bruemmer F."/>
            <person name="Labrenz M."/>
            <person name="Spormann A.M."/>
            <person name="Op Den Camp H."/>
            <person name="Overmann J."/>
            <person name="Amann R."/>
            <person name="Jetten M.S.M."/>
            <person name="Mascher T."/>
            <person name="Medema M.H."/>
            <person name="Devos D.P."/>
            <person name="Kaster A.-K."/>
            <person name="Ovreas L."/>
            <person name="Rohde M."/>
            <person name="Galperin M.Y."/>
            <person name="Jogler C."/>
        </authorList>
    </citation>
    <scope>NUCLEOTIDE SEQUENCE [LARGE SCALE GENOMIC DNA]</scope>
    <source>
        <strain evidence="5 6">Pan14r</strain>
    </source>
</reference>
<evidence type="ECO:0000256" key="4">
    <source>
        <dbReference type="SAM" id="SignalP"/>
    </source>
</evidence>
<evidence type="ECO:0000256" key="2">
    <source>
        <dbReference type="ARBA" id="ARBA00022737"/>
    </source>
</evidence>
<keyword evidence="1" id="KW-0880">Kelch repeat</keyword>
<dbReference type="AlphaFoldDB" id="A0A5C5YA47"/>
<feature type="signal peptide" evidence="4">
    <location>
        <begin position="1"/>
        <end position="30"/>
    </location>
</feature>
<dbReference type="GO" id="GO:0016853">
    <property type="term" value="F:isomerase activity"/>
    <property type="evidence" value="ECO:0007669"/>
    <property type="project" value="UniProtKB-KW"/>
</dbReference>
<dbReference type="Proteomes" id="UP000317238">
    <property type="component" value="Unassembled WGS sequence"/>
</dbReference>
<feature type="chain" id="PRO_5023113869" evidence="4">
    <location>
        <begin position="31"/>
        <end position="337"/>
    </location>
</feature>
<sequence precursor="true">MKSNHHPKSFLLIGCCLFIAALHGCGVVNAESPWQWETVQAEGQPTARHEAALAAYDGKVFLIGGRRINPVDVFDPATRRWTAMSPTPMELHHFQAVVVGDVIYLMGAMTGRYPGETPLERVVAYYPKEDEFRFLHPIPTARRRGGAGAVYCNGKIYLVGGITNGHIDGFQPWLDSYDPETGDWETLPDAPHARDHFQAVVCNNRLYAIGGRTTHQREKNVFGLTVDQADVFDFKTMSWLPPDQCPNLPTPRAGNMAMTWGDQVLVGGGESGDQKTAHDEVEAWDTGQQKWSDWPSMNRGRHGSGFVEADGFLYTASGSGNRGGGPELTSIERLHLP</sequence>
<keyword evidence="5" id="KW-0413">Isomerase</keyword>
<keyword evidence="4" id="KW-0732">Signal</keyword>
<dbReference type="Pfam" id="PF24681">
    <property type="entry name" value="Kelch_KLHDC2_KLHL20_DRC7"/>
    <property type="match status" value="1"/>
</dbReference>
<evidence type="ECO:0000256" key="3">
    <source>
        <dbReference type="SAM" id="MobiDB-lite"/>
    </source>
</evidence>
<dbReference type="SUPFAM" id="SSF117281">
    <property type="entry name" value="Kelch motif"/>
    <property type="match status" value="1"/>
</dbReference>
<evidence type="ECO:0000256" key="1">
    <source>
        <dbReference type="ARBA" id="ARBA00022441"/>
    </source>
</evidence>
<protein>
    <submittedName>
        <fullName evidence="5">N-acetylneuraminate epimerase</fullName>
        <ecNumber evidence="5">5.1.3.24</ecNumber>
    </submittedName>
</protein>
<keyword evidence="6" id="KW-1185">Reference proteome</keyword>
<organism evidence="5 6">
    <name type="scientific">Crateriforma conspicua</name>
    <dbReference type="NCBI Taxonomy" id="2527996"/>
    <lineage>
        <taxon>Bacteria</taxon>
        <taxon>Pseudomonadati</taxon>
        <taxon>Planctomycetota</taxon>
        <taxon>Planctomycetia</taxon>
        <taxon>Planctomycetales</taxon>
        <taxon>Planctomycetaceae</taxon>
        <taxon>Crateriforma</taxon>
    </lineage>
</organism>
<gene>
    <name evidence="5" type="primary">nanM_2</name>
    <name evidence="5" type="ORF">Pan14r_48860</name>
</gene>
<dbReference type="OrthoDB" id="246387at2"/>
<dbReference type="EMBL" id="SJPL01000001">
    <property type="protein sequence ID" value="TWT72566.1"/>
    <property type="molecule type" value="Genomic_DNA"/>
</dbReference>
<proteinExistence type="predicted"/>
<comment type="caution">
    <text evidence="5">The sequence shown here is derived from an EMBL/GenBank/DDBJ whole genome shotgun (WGS) entry which is preliminary data.</text>
</comment>
<dbReference type="InterPro" id="IPR006652">
    <property type="entry name" value="Kelch_1"/>
</dbReference>
<feature type="region of interest" description="Disordered" evidence="3">
    <location>
        <begin position="317"/>
        <end position="337"/>
    </location>
</feature>
<dbReference type="InterPro" id="IPR015915">
    <property type="entry name" value="Kelch-typ_b-propeller"/>
</dbReference>
<evidence type="ECO:0000313" key="5">
    <source>
        <dbReference type="EMBL" id="TWT72566.1"/>
    </source>
</evidence>
<accession>A0A5C5YA47</accession>
<dbReference type="PANTHER" id="PTHR46344">
    <property type="entry name" value="OS02G0202900 PROTEIN"/>
    <property type="match status" value="1"/>
</dbReference>
<dbReference type="RefSeq" id="WP_146440382.1">
    <property type="nucleotide sequence ID" value="NZ_SJPL01000001.1"/>
</dbReference>
<name>A0A5C5YA47_9PLAN</name>
<keyword evidence="2" id="KW-0677">Repeat</keyword>
<dbReference type="EC" id="5.1.3.24" evidence="5"/>
<dbReference type="SMART" id="SM00612">
    <property type="entry name" value="Kelch"/>
    <property type="match status" value="5"/>
</dbReference>
<dbReference type="Gene3D" id="2.120.10.80">
    <property type="entry name" value="Kelch-type beta propeller"/>
    <property type="match status" value="2"/>
</dbReference>
<evidence type="ECO:0000313" key="6">
    <source>
        <dbReference type="Proteomes" id="UP000317238"/>
    </source>
</evidence>